<sequence length="79" mass="8576">MTCASQREAQLLAEGWVKQFMTNEPRLSEAVVEYSALGFQVHLEPVDPAACAAQGGCTACFAAPEAAAQFKIIYTRRPK</sequence>
<keyword evidence="2" id="KW-1185">Reference proteome</keyword>
<name>A0AAU9EHW4_9BACT</name>
<proteinExistence type="predicted"/>
<dbReference type="EMBL" id="AP028679">
    <property type="protein sequence ID" value="BEQ16350.1"/>
    <property type="molecule type" value="Genomic_DNA"/>
</dbReference>
<accession>A0AAU9EHW4</accession>
<dbReference type="Proteomes" id="UP001366166">
    <property type="component" value="Chromosome"/>
</dbReference>
<evidence type="ECO:0000313" key="1">
    <source>
        <dbReference type="EMBL" id="BEQ16350.1"/>
    </source>
</evidence>
<dbReference type="AlphaFoldDB" id="A0AAU9EHW4"/>
<gene>
    <name evidence="1" type="ORF">FAK_34160</name>
</gene>
<organism evidence="1 2">
    <name type="scientific">Desulfoferula mesophila</name>
    <dbReference type="NCBI Taxonomy" id="3058419"/>
    <lineage>
        <taxon>Bacteria</taxon>
        <taxon>Pseudomonadati</taxon>
        <taxon>Thermodesulfobacteriota</taxon>
        <taxon>Desulfarculia</taxon>
        <taxon>Desulfarculales</taxon>
        <taxon>Desulfarculaceae</taxon>
        <taxon>Desulfoferula</taxon>
    </lineage>
</organism>
<evidence type="ECO:0000313" key="2">
    <source>
        <dbReference type="Proteomes" id="UP001366166"/>
    </source>
</evidence>
<dbReference type="RefSeq" id="WP_338602050.1">
    <property type="nucleotide sequence ID" value="NZ_AP028679.1"/>
</dbReference>
<reference evidence="2" key="1">
    <citation type="journal article" date="2023" name="Arch. Microbiol.">
        <title>Desulfoferula mesophilus gen. nov. sp. nov., a mesophilic sulfate-reducing bacterium isolated from a brackish lake sediment.</title>
        <authorList>
            <person name="Watanabe T."/>
            <person name="Yabe T."/>
            <person name="Tsuji J.M."/>
            <person name="Fukui M."/>
        </authorList>
    </citation>
    <scope>NUCLEOTIDE SEQUENCE [LARGE SCALE GENOMIC DNA]</scope>
    <source>
        <strain evidence="2">12FAK</strain>
    </source>
</reference>
<dbReference type="KEGG" id="dmp:FAK_34160"/>
<protein>
    <submittedName>
        <fullName evidence="1">Uncharacterized protein</fullName>
    </submittedName>
</protein>